<accession>A0A8J7KAK8</accession>
<dbReference type="AlphaFoldDB" id="A0A8J7KAK8"/>
<dbReference type="Proteomes" id="UP000608754">
    <property type="component" value="Unassembled WGS sequence"/>
</dbReference>
<dbReference type="RefSeq" id="WP_194183165.1">
    <property type="nucleotide sequence ID" value="NZ_JADGIK010000005.1"/>
</dbReference>
<dbReference type="EMBL" id="JADGIK010000005">
    <property type="protein sequence ID" value="MBF0597625.1"/>
    <property type="molecule type" value="Genomic_DNA"/>
</dbReference>
<protein>
    <submittedName>
        <fullName evidence="2">Uncharacterized protein</fullName>
    </submittedName>
</protein>
<organism evidence="2 3">
    <name type="scientific">Faecalibacter rhinopitheci</name>
    <dbReference type="NCBI Taxonomy" id="2779678"/>
    <lineage>
        <taxon>Bacteria</taxon>
        <taxon>Pseudomonadati</taxon>
        <taxon>Bacteroidota</taxon>
        <taxon>Flavobacteriia</taxon>
        <taxon>Flavobacteriales</taxon>
        <taxon>Weeksellaceae</taxon>
        <taxon>Faecalibacter</taxon>
    </lineage>
</organism>
<evidence type="ECO:0000256" key="1">
    <source>
        <dbReference type="SAM" id="SignalP"/>
    </source>
</evidence>
<sequence>MDKKLFTIVVALLVGCNLFAQVEEDFSTKYKMPIFPGCEKLISEEDQFKCFQQNITTSYSSYLEKYLESFEYLNIPFGESQLSFLVNQNGELILKNIETTQPLFRDYNILAFQDFAKDYKITPAKSILTDKNVTIALNFPVGFKLSRQVLETNSRIISVIENNNSTYEIVITPDHELKIYELSDFKPIYLGKYNSLQEIKNTLPYKESIQDMQELVTLAQSNFGKEKFILQSKNIFQNDNFATIFIVSQVKGKRIKQLRKYTTLEDFIQSPYYDWIIRKDY</sequence>
<name>A0A8J7KAK8_9FLAO</name>
<gene>
    <name evidence="2" type="ORF">IM532_09230</name>
</gene>
<feature type="signal peptide" evidence="1">
    <location>
        <begin position="1"/>
        <end position="22"/>
    </location>
</feature>
<comment type="caution">
    <text evidence="2">The sequence shown here is derived from an EMBL/GenBank/DDBJ whole genome shotgun (WGS) entry which is preliminary data.</text>
</comment>
<reference evidence="2" key="1">
    <citation type="submission" date="2020-10" db="EMBL/GenBank/DDBJ databases">
        <authorList>
            <person name="Lu T."/>
            <person name="Wang Q."/>
            <person name="Han X."/>
        </authorList>
    </citation>
    <scope>NUCLEOTIDE SEQUENCE</scope>
    <source>
        <strain evidence="2">WQ 117</strain>
    </source>
</reference>
<dbReference type="PROSITE" id="PS51257">
    <property type="entry name" value="PROKAR_LIPOPROTEIN"/>
    <property type="match status" value="1"/>
</dbReference>
<keyword evidence="3" id="KW-1185">Reference proteome</keyword>
<feature type="chain" id="PRO_5035209743" evidence="1">
    <location>
        <begin position="23"/>
        <end position="281"/>
    </location>
</feature>
<evidence type="ECO:0000313" key="3">
    <source>
        <dbReference type="Proteomes" id="UP000608754"/>
    </source>
</evidence>
<evidence type="ECO:0000313" key="2">
    <source>
        <dbReference type="EMBL" id="MBF0597625.1"/>
    </source>
</evidence>
<keyword evidence="1" id="KW-0732">Signal</keyword>
<proteinExistence type="predicted"/>